<evidence type="ECO:0000256" key="2">
    <source>
        <dbReference type="ARBA" id="ARBA00022723"/>
    </source>
</evidence>
<keyword evidence="3" id="KW-0223">Dioxygenase</keyword>
<evidence type="ECO:0000313" key="8">
    <source>
        <dbReference type="Proteomes" id="UP000037460"/>
    </source>
</evidence>
<dbReference type="OrthoDB" id="420380at2759"/>
<dbReference type="SMART" id="SM00702">
    <property type="entry name" value="P4Hc"/>
    <property type="match status" value="1"/>
</dbReference>
<comment type="cofactor">
    <cofactor evidence="1">
        <name>L-ascorbate</name>
        <dbReference type="ChEBI" id="CHEBI:38290"/>
    </cofactor>
</comment>
<evidence type="ECO:0000313" key="7">
    <source>
        <dbReference type="EMBL" id="KOO20983.1"/>
    </source>
</evidence>
<dbReference type="InterPro" id="IPR045054">
    <property type="entry name" value="P4HA-like"/>
</dbReference>
<dbReference type="InterPro" id="IPR044862">
    <property type="entry name" value="Pro_4_hyd_alph_FE2OG_OXY"/>
</dbReference>
<evidence type="ECO:0000259" key="6">
    <source>
        <dbReference type="SMART" id="SM00702"/>
    </source>
</evidence>
<evidence type="ECO:0000256" key="3">
    <source>
        <dbReference type="ARBA" id="ARBA00022964"/>
    </source>
</evidence>
<keyword evidence="4" id="KW-0560">Oxidoreductase</keyword>
<keyword evidence="2" id="KW-0479">Metal-binding</keyword>
<evidence type="ECO:0000256" key="1">
    <source>
        <dbReference type="ARBA" id="ARBA00001961"/>
    </source>
</evidence>
<dbReference type="GO" id="GO:0005506">
    <property type="term" value="F:iron ion binding"/>
    <property type="evidence" value="ECO:0007669"/>
    <property type="project" value="InterPro"/>
</dbReference>
<evidence type="ECO:0000256" key="4">
    <source>
        <dbReference type="ARBA" id="ARBA00023002"/>
    </source>
</evidence>
<evidence type="ECO:0000256" key="5">
    <source>
        <dbReference type="ARBA" id="ARBA00023004"/>
    </source>
</evidence>
<sequence>MSGLTTLGLMISRCEKHTGPLPFVVTPGLRKKLNDNSGMHLHIHEDYPGLCRISVTPPIYLCEHFATDAECDALVRCADPLLLRSMTDSGVSQVRTSRSTHLCKETPPCPSLLAKVQALTRKPISHMEVPQVARYECGQFYRMHYDSTDAESSGRMSDEPGGPRACTVLIYCNDVAVGGGTRFNMLGLQLQPRKGTALVFFPTFTDGTIDTDTLHEALPADETKFVCQIWVRQHELPHWPDERNSMGHRLLAALQPPPPAP</sequence>
<dbReference type="PANTHER" id="PTHR10869:SF229">
    <property type="entry name" value="PROLYL 4-HYDROXYLASE ALPHA SUBUNIT DOMAIN-CONTAINING PROTEIN"/>
    <property type="match status" value="1"/>
</dbReference>
<keyword evidence="8" id="KW-1185">Reference proteome</keyword>
<dbReference type="Gene3D" id="2.60.120.620">
    <property type="entry name" value="q2cbj1_9rhob like domain"/>
    <property type="match status" value="1"/>
</dbReference>
<gene>
    <name evidence="7" type="ORF">Ctob_000026</name>
</gene>
<name>A0A0M0J432_9EUKA</name>
<dbReference type="PANTHER" id="PTHR10869">
    <property type="entry name" value="PROLYL 4-HYDROXYLASE ALPHA SUBUNIT"/>
    <property type="match status" value="1"/>
</dbReference>
<dbReference type="GO" id="GO:0031418">
    <property type="term" value="F:L-ascorbic acid binding"/>
    <property type="evidence" value="ECO:0007669"/>
    <property type="project" value="InterPro"/>
</dbReference>
<proteinExistence type="predicted"/>
<organism evidence="7 8">
    <name type="scientific">Chrysochromulina tobinii</name>
    <dbReference type="NCBI Taxonomy" id="1460289"/>
    <lineage>
        <taxon>Eukaryota</taxon>
        <taxon>Haptista</taxon>
        <taxon>Haptophyta</taxon>
        <taxon>Prymnesiophyceae</taxon>
        <taxon>Prymnesiales</taxon>
        <taxon>Chrysochromulinaceae</taxon>
        <taxon>Chrysochromulina</taxon>
    </lineage>
</organism>
<dbReference type="GO" id="GO:0005783">
    <property type="term" value="C:endoplasmic reticulum"/>
    <property type="evidence" value="ECO:0007669"/>
    <property type="project" value="TreeGrafter"/>
</dbReference>
<comment type="caution">
    <text evidence="7">The sequence shown here is derived from an EMBL/GenBank/DDBJ whole genome shotgun (WGS) entry which is preliminary data.</text>
</comment>
<dbReference type="Pfam" id="PF13640">
    <property type="entry name" value="2OG-FeII_Oxy_3"/>
    <property type="match status" value="1"/>
</dbReference>
<dbReference type="InterPro" id="IPR006620">
    <property type="entry name" value="Pro_4_hyd_alph"/>
</dbReference>
<dbReference type="Proteomes" id="UP000037460">
    <property type="component" value="Unassembled WGS sequence"/>
</dbReference>
<feature type="domain" description="Prolyl 4-hydroxylase alpha subunit" evidence="6">
    <location>
        <begin position="57"/>
        <end position="232"/>
    </location>
</feature>
<dbReference type="EMBL" id="JWZX01003398">
    <property type="protein sequence ID" value="KOO20983.1"/>
    <property type="molecule type" value="Genomic_DNA"/>
</dbReference>
<reference evidence="8" key="1">
    <citation type="journal article" date="2015" name="PLoS Genet.">
        <title>Genome Sequence and Transcriptome Analyses of Chrysochromulina tobin: Metabolic Tools for Enhanced Algal Fitness in the Prominent Order Prymnesiales (Haptophyceae).</title>
        <authorList>
            <person name="Hovde B.T."/>
            <person name="Deodato C.R."/>
            <person name="Hunsperger H.M."/>
            <person name="Ryken S.A."/>
            <person name="Yost W."/>
            <person name="Jha R.K."/>
            <person name="Patterson J."/>
            <person name="Monnat R.J. Jr."/>
            <person name="Barlow S.B."/>
            <person name="Starkenburg S.R."/>
            <person name="Cattolico R.A."/>
        </authorList>
    </citation>
    <scope>NUCLEOTIDE SEQUENCE</scope>
    <source>
        <strain evidence="8">CCMP291</strain>
    </source>
</reference>
<accession>A0A0M0J432</accession>
<protein>
    <submittedName>
        <fullName evidence="7">Prolyl 4-hydroxylase alpha subunit</fullName>
    </submittedName>
</protein>
<keyword evidence="5" id="KW-0408">Iron</keyword>
<dbReference type="GO" id="GO:0004656">
    <property type="term" value="F:procollagen-proline 4-dioxygenase activity"/>
    <property type="evidence" value="ECO:0007669"/>
    <property type="project" value="TreeGrafter"/>
</dbReference>
<dbReference type="AlphaFoldDB" id="A0A0M0J432"/>